<gene>
    <name evidence="1" type="ORF">BDV29DRAFT_155259</name>
</gene>
<organism evidence="1 2">
    <name type="scientific">Aspergillus leporis</name>
    <dbReference type="NCBI Taxonomy" id="41062"/>
    <lineage>
        <taxon>Eukaryota</taxon>
        <taxon>Fungi</taxon>
        <taxon>Dikarya</taxon>
        <taxon>Ascomycota</taxon>
        <taxon>Pezizomycotina</taxon>
        <taxon>Eurotiomycetes</taxon>
        <taxon>Eurotiomycetidae</taxon>
        <taxon>Eurotiales</taxon>
        <taxon>Aspergillaceae</taxon>
        <taxon>Aspergillus</taxon>
        <taxon>Aspergillus subgen. Circumdati</taxon>
    </lineage>
</organism>
<name>A0A5N5X982_9EURO</name>
<protein>
    <recommendedName>
        <fullName evidence="3">BHLH domain-containing protein</fullName>
    </recommendedName>
</protein>
<dbReference type="AlphaFoldDB" id="A0A5N5X982"/>
<dbReference type="EMBL" id="ML732188">
    <property type="protein sequence ID" value="KAB8075882.1"/>
    <property type="molecule type" value="Genomic_DNA"/>
</dbReference>
<evidence type="ECO:0000313" key="2">
    <source>
        <dbReference type="Proteomes" id="UP000326565"/>
    </source>
</evidence>
<keyword evidence="2" id="KW-1185">Reference proteome</keyword>
<proteinExistence type="predicted"/>
<evidence type="ECO:0008006" key="3">
    <source>
        <dbReference type="Google" id="ProtNLM"/>
    </source>
</evidence>
<sequence>MPNPQLQLADPSCIEICSFDLTEDLCDVSTSSNDLEFAGYHTPTALSSSQETMYLLTQMRMQPEERVKPSIHSRAIMDTPQQPKPEPTRRPAILKSNTCRLVAPSLKAEANAETSITAKRLYAAVSPAHNLVEKRYRENMSARFKQLDDVTKQEAATTGTDAKVEMV</sequence>
<reference evidence="1 2" key="1">
    <citation type="submission" date="2019-04" db="EMBL/GenBank/DDBJ databases">
        <title>Friends and foes A comparative genomics study of 23 Aspergillus species from section Flavi.</title>
        <authorList>
            <consortium name="DOE Joint Genome Institute"/>
            <person name="Kjaerbolling I."/>
            <person name="Vesth T."/>
            <person name="Frisvad J.C."/>
            <person name="Nybo J.L."/>
            <person name="Theobald S."/>
            <person name="Kildgaard S."/>
            <person name="Isbrandt T."/>
            <person name="Kuo A."/>
            <person name="Sato A."/>
            <person name="Lyhne E.K."/>
            <person name="Kogle M.E."/>
            <person name="Wiebenga A."/>
            <person name="Kun R.S."/>
            <person name="Lubbers R.J."/>
            <person name="Makela M.R."/>
            <person name="Barry K."/>
            <person name="Chovatia M."/>
            <person name="Clum A."/>
            <person name="Daum C."/>
            <person name="Haridas S."/>
            <person name="He G."/>
            <person name="LaButti K."/>
            <person name="Lipzen A."/>
            <person name="Mondo S."/>
            <person name="Riley R."/>
            <person name="Salamov A."/>
            <person name="Simmons B.A."/>
            <person name="Magnuson J.K."/>
            <person name="Henrissat B."/>
            <person name="Mortensen U.H."/>
            <person name="Larsen T.O."/>
            <person name="Devries R.P."/>
            <person name="Grigoriev I.V."/>
            <person name="Machida M."/>
            <person name="Baker S.E."/>
            <person name="Andersen M.R."/>
        </authorList>
    </citation>
    <scope>NUCLEOTIDE SEQUENCE [LARGE SCALE GENOMIC DNA]</scope>
    <source>
        <strain evidence="1 2">CBS 151.66</strain>
    </source>
</reference>
<evidence type="ECO:0000313" key="1">
    <source>
        <dbReference type="EMBL" id="KAB8075882.1"/>
    </source>
</evidence>
<dbReference type="Proteomes" id="UP000326565">
    <property type="component" value="Unassembled WGS sequence"/>
</dbReference>
<accession>A0A5N5X982</accession>